<dbReference type="InterPro" id="IPR050708">
    <property type="entry name" value="T6SS_VgrG/RHS"/>
</dbReference>
<gene>
    <name evidence="2" type="primary">rhs</name>
    <name evidence="2" type="ORF">HMPREF9423_0629</name>
</gene>
<dbReference type="PANTHER" id="PTHR32305">
    <property type="match status" value="1"/>
</dbReference>
<keyword evidence="3" id="KW-1185">Reference proteome</keyword>
<evidence type="ECO:0000313" key="3">
    <source>
        <dbReference type="Proteomes" id="UP000002815"/>
    </source>
</evidence>
<accession>E8JZG6</accession>
<dbReference type="RefSeq" id="WP_006148316.1">
    <property type="nucleotide sequence ID" value="NZ_AJTA01000038.1"/>
</dbReference>
<organism evidence="2 3">
    <name type="scientific">Streptococcus infantis ATCC 700779</name>
    <dbReference type="NCBI Taxonomy" id="889204"/>
    <lineage>
        <taxon>Bacteria</taxon>
        <taxon>Bacillati</taxon>
        <taxon>Bacillota</taxon>
        <taxon>Bacilli</taxon>
        <taxon>Lactobacillales</taxon>
        <taxon>Streptococcaceae</taxon>
        <taxon>Streptococcus</taxon>
    </lineage>
</organism>
<dbReference type="eggNOG" id="COG3209">
    <property type="taxonomic scope" value="Bacteria"/>
</dbReference>
<dbReference type="GeneID" id="29746554"/>
<protein>
    <submittedName>
        <fullName evidence="2">RHS repeat-associated core domain protein</fullName>
    </submittedName>
</protein>
<name>E8JZG6_9STRE</name>
<evidence type="ECO:0000259" key="1">
    <source>
        <dbReference type="Pfam" id="PF14206"/>
    </source>
</evidence>
<comment type="caution">
    <text evidence="2">The sequence shown here is derived from an EMBL/GenBank/DDBJ whole genome shotgun (WGS) entry which is preliminary data.</text>
</comment>
<dbReference type="Gene3D" id="2.180.10.10">
    <property type="entry name" value="RHS repeat-associated core"/>
    <property type="match status" value="1"/>
</dbReference>
<dbReference type="EMBL" id="AEVD01000005">
    <property type="protein sequence ID" value="EFX36985.1"/>
    <property type="molecule type" value="Genomic_DNA"/>
</dbReference>
<feature type="domain" description="Cysteine-rich CPCC" evidence="1">
    <location>
        <begin position="212"/>
        <end position="260"/>
    </location>
</feature>
<dbReference type="Proteomes" id="UP000002815">
    <property type="component" value="Unassembled WGS sequence"/>
</dbReference>
<sequence>MTDIHGNLLWYGEYTAWGRLKKDDRVYKVANQPFRRQNQYADRETGLHYNLMCYYEPEAGRFVNPDPIGLWGGKNLYTFNPNIVSWIDPLGLIKASEIKWKGFIMTRTEAIKFFSEYQTNSISNSEKMNILLDFWYSYESEPEHLNKELISYLSTHDFDDIEFYDDFFNPVVTLGLTYKNSILSNKFLAKKLSLLLSKEINVYGDEINQKVKCPCCHFYTLSSKSNYDICPICHWEDDGSNEEQYSAVNHNSLSEYRNIFFLEHDKTKLEEKYIFGKP</sequence>
<evidence type="ECO:0000313" key="2">
    <source>
        <dbReference type="EMBL" id="EFX36985.1"/>
    </source>
</evidence>
<dbReference type="PATRIC" id="fig|889204.5.peg.1157"/>
<reference evidence="2 3" key="1">
    <citation type="submission" date="2010-12" db="EMBL/GenBank/DDBJ databases">
        <authorList>
            <person name="Muzny D."/>
            <person name="Qin X."/>
            <person name="Deng J."/>
            <person name="Jiang H."/>
            <person name="Liu Y."/>
            <person name="Qu J."/>
            <person name="Song X.-Z."/>
            <person name="Zhang L."/>
            <person name="Thornton R."/>
            <person name="Coyle M."/>
            <person name="Francisco L."/>
            <person name="Jackson L."/>
            <person name="Javaid M."/>
            <person name="Korchina V."/>
            <person name="Kovar C."/>
            <person name="Mata R."/>
            <person name="Mathew T."/>
            <person name="Ngo R."/>
            <person name="Nguyen L."/>
            <person name="Nguyen N."/>
            <person name="Okwuonu G."/>
            <person name="Ongeri F."/>
            <person name="Pham C."/>
            <person name="Simmons D."/>
            <person name="Wilczek-Boney K."/>
            <person name="Hale W."/>
            <person name="Jakkamsetti A."/>
            <person name="Pham P."/>
            <person name="Ruth R."/>
            <person name="San Lucas F."/>
            <person name="Warren J."/>
            <person name="Zhang J."/>
            <person name="Zhao Z."/>
            <person name="Zhou C."/>
            <person name="Zhu D."/>
            <person name="Lee S."/>
            <person name="Bess C."/>
            <person name="Blankenburg K."/>
            <person name="Forbes L."/>
            <person name="Fu Q."/>
            <person name="Gubbala S."/>
            <person name="Hirani K."/>
            <person name="Jayaseelan J.C."/>
            <person name="Lara F."/>
            <person name="Munidasa M."/>
            <person name="Palculict T."/>
            <person name="Patil S."/>
            <person name="Pu L.-L."/>
            <person name="Saada N."/>
            <person name="Tang L."/>
            <person name="Weissenberger G."/>
            <person name="Zhu Y."/>
            <person name="Hemphill L."/>
            <person name="Shang Y."/>
            <person name="Youmans B."/>
            <person name="Ayvaz T."/>
            <person name="Ross M."/>
            <person name="Santibanez J."/>
            <person name="Aqrawi P."/>
            <person name="Gross S."/>
            <person name="Joshi V."/>
            <person name="Fowler G."/>
            <person name="Nazareth L."/>
            <person name="Reid J."/>
            <person name="Worley K."/>
            <person name="Petrosino J."/>
            <person name="Highlander S."/>
            <person name="Gibbs R."/>
        </authorList>
    </citation>
    <scope>NUCLEOTIDE SEQUENCE [LARGE SCALE GENOMIC DNA]</scope>
    <source>
        <strain evidence="2 3">ATCC 700779</strain>
    </source>
</reference>
<dbReference type="PANTHER" id="PTHR32305:SF15">
    <property type="entry name" value="PROTEIN RHSA-RELATED"/>
    <property type="match status" value="1"/>
</dbReference>
<proteinExistence type="predicted"/>
<dbReference type="AlphaFoldDB" id="E8JZG6"/>
<dbReference type="InterPro" id="IPR025983">
    <property type="entry name" value="Cys_rich_CPCC"/>
</dbReference>
<dbReference type="PRINTS" id="PR00394">
    <property type="entry name" value="RHSPROTEIN"/>
</dbReference>
<dbReference type="InterPro" id="IPR022385">
    <property type="entry name" value="Rhs_assc_core"/>
</dbReference>
<dbReference type="Pfam" id="PF14206">
    <property type="entry name" value="Cys_rich_CPCC"/>
    <property type="match status" value="1"/>
</dbReference>
<dbReference type="NCBIfam" id="TIGR03696">
    <property type="entry name" value="Rhs_assc_core"/>
    <property type="match status" value="1"/>
</dbReference>
<dbReference type="HOGENOM" id="CLU_1000838_0_0_9"/>